<dbReference type="InterPro" id="IPR050508">
    <property type="entry name" value="Methyltransf_Superfamily"/>
</dbReference>
<reference evidence="5 6" key="1">
    <citation type="journal article" date="2014" name="PLoS Genet.">
        <title>Phylogenetically driven sequencing of extremely halophilic archaea reveals strategies for static and dynamic osmo-response.</title>
        <authorList>
            <person name="Becker E.A."/>
            <person name="Seitzer P.M."/>
            <person name="Tritt A."/>
            <person name="Larsen D."/>
            <person name="Krusor M."/>
            <person name="Yao A.I."/>
            <person name="Wu D."/>
            <person name="Madern D."/>
            <person name="Eisen J.A."/>
            <person name="Darling A.E."/>
            <person name="Facciotti M.T."/>
        </authorList>
    </citation>
    <scope>NUCLEOTIDE SEQUENCE [LARGE SCALE GENOMIC DNA]</scope>
    <source>
        <strain evidence="5 6">100A6</strain>
    </source>
</reference>
<dbReference type="PANTHER" id="PTHR42912">
    <property type="entry name" value="METHYLTRANSFERASE"/>
    <property type="match status" value="1"/>
</dbReference>
<dbReference type="CDD" id="cd02440">
    <property type="entry name" value="AdoMet_MTases"/>
    <property type="match status" value="1"/>
</dbReference>
<evidence type="ECO:0000259" key="4">
    <source>
        <dbReference type="Pfam" id="PF08241"/>
    </source>
</evidence>
<accession>M0M3T0</accession>
<keyword evidence="2" id="KW-0808">Transferase</keyword>
<sequence>MGFHTFPVERADDLDDVSRYASLSADELVFALDPGPGATVADLGSGVGFYTDDVAPFVGRLSAVDVQPAMHEAYRERGVPENVDPVTAGVDDLPFADDELDAAFSTMTYHEFHSEEALDETARVLRPDGRLVLADWTATGEGARGPPVDERFSAADVVDHLESHGFRVERADDRPETFLVTAQA</sequence>
<keyword evidence="1" id="KW-0489">Methyltransferase</keyword>
<dbReference type="GO" id="GO:0032259">
    <property type="term" value="P:methylation"/>
    <property type="evidence" value="ECO:0007669"/>
    <property type="project" value="UniProtKB-KW"/>
</dbReference>
<name>M0M3T0_9EURY</name>
<dbReference type="AlphaFoldDB" id="M0M3T0"/>
<dbReference type="Proteomes" id="UP000011566">
    <property type="component" value="Unassembled WGS sequence"/>
</dbReference>
<dbReference type="InterPro" id="IPR029063">
    <property type="entry name" value="SAM-dependent_MTases_sf"/>
</dbReference>
<dbReference type="OrthoDB" id="302307at2157"/>
<dbReference type="SUPFAM" id="SSF53335">
    <property type="entry name" value="S-adenosyl-L-methionine-dependent methyltransferases"/>
    <property type="match status" value="1"/>
</dbReference>
<feature type="domain" description="Methyltransferase type 11" evidence="4">
    <location>
        <begin position="42"/>
        <end position="133"/>
    </location>
</feature>
<dbReference type="RefSeq" id="WP_007692363.1">
    <property type="nucleotide sequence ID" value="NZ_AJRK01000093.1"/>
</dbReference>
<evidence type="ECO:0000256" key="3">
    <source>
        <dbReference type="ARBA" id="ARBA00022691"/>
    </source>
</evidence>
<dbReference type="eggNOG" id="arCOG02702">
    <property type="taxonomic scope" value="Archaea"/>
</dbReference>
<evidence type="ECO:0000256" key="2">
    <source>
        <dbReference type="ARBA" id="ARBA00022679"/>
    </source>
</evidence>
<protein>
    <recommendedName>
        <fullName evidence="4">Methyltransferase type 11 domain-containing protein</fullName>
    </recommendedName>
</protein>
<dbReference type="PROSITE" id="PS01184">
    <property type="entry name" value="UBIE_2"/>
    <property type="match status" value="1"/>
</dbReference>
<dbReference type="InterPro" id="IPR013216">
    <property type="entry name" value="Methyltransf_11"/>
</dbReference>
<dbReference type="Gene3D" id="3.40.50.150">
    <property type="entry name" value="Vaccinia Virus protein VP39"/>
    <property type="match status" value="1"/>
</dbReference>
<keyword evidence="6" id="KW-1185">Reference proteome</keyword>
<dbReference type="EMBL" id="AOMB01000020">
    <property type="protein sequence ID" value="EMA39289.1"/>
    <property type="molecule type" value="Genomic_DNA"/>
</dbReference>
<evidence type="ECO:0000313" key="6">
    <source>
        <dbReference type="Proteomes" id="UP000011566"/>
    </source>
</evidence>
<dbReference type="InterPro" id="IPR023576">
    <property type="entry name" value="UbiE/COQ5_MeTrFase_CS"/>
</dbReference>
<evidence type="ECO:0000313" key="5">
    <source>
        <dbReference type="EMBL" id="EMA39289.1"/>
    </source>
</evidence>
<gene>
    <name evidence="5" type="ORF">C447_07223</name>
</gene>
<comment type="caution">
    <text evidence="5">The sequence shown here is derived from an EMBL/GenBank/DDBJ whole genome shotgun (WGS) entry which is preliminary data.</text>
</comment>
<proteinExistence type="predicted"/>
<evidence type="ECO:0000256" key="1">
    <source>
        <dbReference type="ARBA" id="ARBA00022603"/>
    </source>
</evidence>
<dbReference type="PATRIC" id="fig|1132509.6.peg.1636"/>
<keyword evidence="3" id="KW-0949">S-adenosyl-L-methionine</keyword>
<dbReference type="GO" id="GO:0008757">
    <property type="term" value="F:S-adenosylmethionine-dependent methyltransferase activity"/>
    <property type="evidence" value="ECO:0007669"/>
    <property type="project" value="InterPro"/>
</dbReference>
<organism evidence="5 6">
    <name type="scientific">Halococcus hamelinensis 100A6</name>
    <dbReference type="NCBI Taxonomy" id="1132509"/>
    <lineage>
        <taxon>Archaea</taxon>
        <taxon>Methanobacteriati</taxon>
        <taxon>Methanobacteriota</taxon>
        <taxon>Stenosarchaea group</taxon>
        <taxon>Halobacteria</taxon>
        <taxon>Halobacteriales</taxon>
        <taxon>Halococcaceae</taxon>
        <taxon>Halococcus</taxon>
    </lineage>
</organism>
<dbReference type="Pfam" id="PF08241">
    <property type="entry name" value="Methyltransf_11"/>
    <property type="match status" value="1"/>
</dbReference>